<accession>A0ABT5CAG1</accession>
<dbReference type="Proteomes" id="UP001217485">
    <property type="component" value="Unassembled WGS sequence"/>
</dbReference>
<feature type="domain" description="ATP-grasp" evidence="1">
    <location>
        <begin position="139"/>
        <end position="296"/>
    </location>
</feature>
<organism evidence="2 3">
    <name type="scientific">Sorangium atrum</name>
    <dbReference type="NCBI Taxonomy" id="2995308"/>
    <lineage>
        <taxon>Bacteria</taxon>
        <taxon>Pseudomonadati</taxon>
        <taxon>Myxococcota</taxon>
        <taxon>Polyangia</taxon>
        <taxon>Polyangiales</taxon>
        <taxon>Polyangiaceae</taxon>
        <taxon>Sorangium</taxon>
    </lineage>
</organism>
<dbReference type="InterPro" id="IPR025643">
    <property type="entry name" value="R2K_3"/>
</dbReference>
<sequence>MLSAPLVLLPSNPLHPTAPDSAFEEEARHAASAGFDIGLIDLEVFLGGDVKLRRVPEGPGEVIYRGWLLGLDAYQCMSEVVAARGRRLITEPAAYRHCYHLPEWYEAIGGAEHTARSIWIPGSMFDLEAVVVHVREAFGSGAVILKDYVKSRKHEWFDACFIPAADDEANVRRVVGNFLRLQDDHVVGGLVFREFVELRRIGLHPKSRLPLVNEHRFFVLDGRPFYAAPYWADGDYPGEPPSADVLAPILGRVRGRFYAADVAEKEGGGWMLVELNDGGSAAIPEGGAADAFYRNLHAALG</sequence>
<name>A0ABT5CAG1_9BACT</name>
<dbReference type="RefSeq" id="WP_272101517.1">
    <property type="nucleotide sequence ID" value="NZ_JAQNDK010000004.1"/>
</dbReference>
<evidence type="ECO:0000313" key="2">
    <source>
        <dbReference type="EMBL" id="MDC0683382.1"/>
    </source>
</evidence>
<dbReference type="Pfam" id="PF14243">
    <property type="entry name" value="R2K_3"/>
    <property type="match status" value="1"/>
</dbReference>
<protein>
    <submittedName>
        <fullName evidence="2">ATP-grasp domain-containing protein</fullName>
    </submittedName>
</protein>
<evidence type="ECO:0000259" key="1">
    <source>
        <dbReference type="Pfam" id="PF14243"/>
    </source>
</evidence>
<comment type="caution">
    <text evidence="2">The sequence shown here is derived from an EMBL/GenBank/DDBJ whole genome shotgun (WGS) entry which is preliminary data.</text>
</comment>
<dbReference type="EMBL" id="JAQNDK010000004">
    <property type="protein sequence ID" value="MDC0683382.1"/>
    <property type="molecule type" value="Genomic_DNA"/>
</dbReference>
<proteinExistence type="predicted"/>
<reference evidence="2 3" key="1">
    <citation type="submission" date="2023-01" db="EMBL/GenBank/DDBJ databases">
        <title>Minimal conservation of predation-associated metabolite biosynthetic gene clusters underscores biosynthetic potential of Myxococcota including descriptions for ten novel species: Archangium lansinium sp. nov., Myxococcus landrumus sp. nov., Nannocystis bai.</title>
        <authorList>
            <person name="Ahearne A."/>
            <person name="Stevens C."/>
            <person name="Dowd S."/>
        </authorList>
    </citation>
    <scope>NUCLEOTIDE SEQUENCE [LARGE SCALE GENOMIC DNA]</scope>
    <source>
        <strain evidence="2 3">WIWO2</strain>
    </source>
</reference>
<keyword evidence="3" id="KW-1185">Reference proteome</keyword>
<gene>
    <name evidence="2" type="ORF">POL72_36970</name>
</gene>
<evidence type="ECO:0000313" key="3">
    <source>
        <dbReference type="Proteomes" id="UP001217485"/>
    </source>
</evidence>